<name>A0ABQ8SD71_PERAM</name>
<evidence type="ECO:0000259" key="2">
    <source>
        <dbReference type="Pfam" id="PF10545"/>
    </source>
</evidence>
<organism evidence="3 4">
    <name type="scientific">Periplaneta americana</name>
    <name type="common">American cockroach</name>
    <name type="synonym">Blatta americana</name>
    <dbReference type="NCBI Taxonomy" id="6978"/>
    <lineage>
        <taxon>Eukaryota</taxon>
        <taxon>Metazoa</taxon>
        <taxon>Ecdysozoa</taxon>
        <taxon>Arthropoda</taxon>
        <taxon>Hexapoda</taxon>
        <taxon>Insecta</taxon>
        <taxon>Pterygota</taxon>
        <taxon>Neoptera</taxon>
        <taxon>Polyneoptera</taxon>
        <taxon>Dictyoptera</taxon>
        <taxon>Blattodea</taxon>
        <taxon>Blattoidea</taxon>
        <taxon>Blattidae</taxon>
        <taxon>Blattinae</taxon>
        <taxon>Periplaneta</taxon>
    </lineage>
</organism>
<sequence length="334" mass="38264">MASVLGRKTSYQEDMANVAPGSACRQHLSVVAAHFQQSHRGFSADSYVVVVCYPYVVVFCGRYGLQATTKKKSVRGRFRRQRNHTKQQNNRKVVVRMSRDLHEQPRSYQSSGEFHTVNMTATREQQDFDIDQFILSIESKPALWDSRVAEYSNKVKKQECWREVCSEVVANFKNFPEERQREIVKNYVVSVKCVVSVKKYVVSVKCAVMPLGKFRIQEGFGIELLHQSPTDDVNPFGENPQTIRENTGILLEASKEIGLEVNPEKTNETEEDHPDTLKEEQLPIDKPEVHEEVERRATAIPTAKRSQGLQKGSLKKNPRKNPAVYRQKVHKDET</sequence>
<accession>A0ABQ8SD71</accession>
<comment type="caution">
    <text evidence="3">The sequence shown here is derived from an EMBL/GenBank/DDBJ whole genome shotgun (WGS) entry which is preliminary data.</text>
</comment>
<feature type="domain" description="MADF" evidence="2">
    <location>
        <begin position="133"/>
        <end position="173"/>
    </location>
</feature>
<keyword evidence="4" id="KW-1185">Reference proteome</keyword>
<evidence type="ECO:0000313" key="3">
    <source>
        <dbReference type="EMBL" id="KAJ4431873.1"/>
    </source>
</evidence>
<evidence type="ECO:0000313" key="4">
    <source>
        <dbReference type="Proteomes" id="UP001148838"/>
    </source>
</evidence>
<gene>
    <name evidence="3" type="ORF">ANN_20479</name>
</gene>
<feature type="region of interest" description="Disordered" evidence="1">
    <location>
        <begin position="261"/>
        <end position="334"/>
    </location>
</feature>
<feature type="compositionally biased region" description="Basic and acidic residues" evidence="1">
    <location>
        <begin position="261"/>
        <end position="297"/>
    </location>
</feature>
<evidence type="ECO:0000256" key="1">
    <source>
        <dbReference type="SAM" id="MobiDB-lite"/>
    </source>
</evidence>
<dbReference type="Proteomes" id="UP001148838">
    <property type="component" value="Unassembled WGS sequence"/>
</dbReference>
<protein>
    <recommendedName>
        <fullName evidence="2">MADF domain-containing protein</fullName>
    </recommendedName>
</protein>
<proteinExistence type="predicted"/>
<reference evidence="3 4" key="1">
    <citation type="journal article" date="2022" name="Allergy">
        <title>Genome assembly and annotation of Periplaneta americana reveal a comprehensive cockroach allergen profile.</title>
        <authorList>
            <person name="Wang L."/>
            <person name="Xiong Q."/>
            <person name="Saelim N."/>
            <person name="Wang L."/>
            <person name="Nong W."/>
            <person name="Wan A.T."/>
            <person name="Shi M."/>
            <person name="Liu X."/>
            <person name="Cao Q."/>
            <person name="Hui J.H.L."/>
            <person name="Sookrung N."/>
            <person name="Leung T.F."/>
            <person name="Tungtrongchitr A."/>
            <person name="Tsui S.K.W."/>
        </authorList>
    </citation>
    <scope>NUCLEOTIDE SEQUENCE [LARGE SCALE GENOMIC DNA]</scope>
    <source>
        <strain evidence="3">PWHHKU_190912</strain>
    </source>
</reference>
<dbReference type="InterPro" id="IPR006578">
    <property type="entry name" value="MADF-dom"/>
</dbReference>
<dbReference type="Pfam" id="PF10545">
    <property type="entry name" value="MADF_DNA_bdg"/>
    <property type="match status" value="1"/>
</dbReference>
<dbReference type="EMBL" id="JAJSOF020000029">
    <property type="protein sequence ID" value="KAJ4431873.1"/>
    <property type="molecule type" value="Genomic_DNA"/>
</dbReference>